<sequence length="99" mass="11837">MNEPVFKYRIDELLNKLTVKDYRKALLIVPQLLNISQKTFNNYRKIKLEDKQDIPHEKVVILEKLFAINTGELQNFTFIVEPIFSFNEEEDLEPLRVQQ</sequence>
<name>A0ABY7THW6_9SPHI</name>
<evidence type="ECO:0008006" key="3">
    <source>
        <dbReference type="Google" id="ProtNLM"/>
    </source>
</evidence>
<protein>
    <recommendedName>
        <fullName evidence="3">HTH cro/C1-type domain-containing protein</fullName>
    </recommendedName>
</protein>
<evidence type="ECO:0000313" key="2">
    <source>
        <dbReference type="Proteomes" id="UP001216139"/>
    </source>
</evidence>
<evidence type="ECO:0000313" key="1">
    <source>
        <dbReference type="EMBL" id="WCT14737.1"/>
    </source>
</evidence>
<keyword evidence="2" id="KW-1185">Reference proteome</keyword>
<organism evidence="1 2">
    <name type="scientific">Mucilaginibacter jinjuensis</name>
    <dbReference type="NCBI Taxonomy" id="1176721"/>
    <lineage>
        <taxon>Bacteria</taxon>
        <taxon>Pseudomonadati</taxon>
        <taxon>Bacteroidota</taxon>
        <taxon>Sphingobacteriia</taxon>
        <taxon>Sphingobacteriales</taxon>
        <taxon>Sphingobacteriaceae</taxon>
        <taxon>Mucilaginibacter</taxon>
    </lineage>
</organism>
<reference evidence="1 2" key="1">
    <citation type="submission" date="2023-02" db="EMBL/GenBank/DDBJ databases">
        <title>Genome sequence of Mucilaginibacter jinjuensis strain KACC 16571.</title>
        <authorList>
            <person name="Kim S."/>
            <person name="Heo J."/>
            <person name="Kwon S.-W."/>
        </authorList>
    </citation>
    <scope>NUCLEOTIDE SEQUENCE [LARGE SCALE GENOMIC DNA]</scope>
    <source>
        <strain evidence="1 2">KACC 16571</strain>
    </source>
</reference>
<proteinExistence type="predicted"/>
<dbReference type="RefSeq" id="WP_273633232.1">
    <property type="nucleotide sequence ID" value="NZ_CP117167.1"/>
</dbReference>
<gene>
    <name evidence="1" type="ORF">PQO05_12400</name>
</gene>
<dbReference type="Proteomes" id="UP001216139">
    <property type="component" value="Chromosome"/>
</dbReference>
<dbReference type="EMBL" id="CP117167">
    <property type="protein sequence ID" value="WCT14737.1"/>
    <property type="molecule type" value="Genomic_DNA"/>
</dbReference>
<accession>A0ABY7THW6</accession>